<dbReference type="Pfam" id="PF09722">
    <property type="entry name" value="Xre_MbcA_ParS_C"/>
    <property type="match status" value="1"/>
</dbReference>
<accession>A0ABS9ZW00</accession>
<dbReference type="InterPro" id="IPR024467">
    <property type="entry name" value="Xre/MbcA/ParS-like_toxin-bd"/>
</dbReference>
<feature type="domain" description="Antitoxin Xre/MbcA/ParS-like toxin-binding" evidence="1">
    <location>
        <begin position="107"/>
        <end position="156"/>
    </location>
</feature>
<dbReference type="InterPro" id="IPR046847">
    <property type="entry name" value="Xre-like_HTH"/>
</dbReference>
<evidence type="ECO:0000259" key="2">
    <source>
        <dbReference type="Pfam" id="PF20432"/>
    </source>
</evidence>
<proteinExistence type="predicted"/>
<organism evidence="3 4">
    <name type="scientific">Pedobacter montanisoli</name>
    <dbReference type="NCBI Taxonomy" id="2923277"/>
    <lineage>
        <taxon>Bacteria</taxon>
        <taxon>Pseudomonadati</taxon>
        <taxon>Bacteroidota</taxon>
        <taxon>Sphingobacteriia</taxon>
        <taxon>Sphingobacteriales</taxon>
        <taxon>Sphingobacteriaceae</taxon>
        <taxon>Pedobacter</taxon>
    </lineage>
</organism>
<protein>
    <submittedName>
        <fullName evidence="3">MbcA/ParS/Xre antitoxin family protein</fullName>
    </submittedName>
</protein>
<evidence type="ECO:0000313" key="3">
    <source>
        <dbReference type="EMBL" id="MCJ0742484.1"/>
    </source>
</evidence>
<feature type="domain" description="Antitoxin Xre-like helix-turn-helix" evidence="2">
    <location>
        <begin position="43"/>
        <end position="102"/>
    </location>
</feature>
<sequence length="159" mass="17679">MKKKSEENNSQVNEPLMAYETVQSPLSVVFGGQFANPTDFELLNLARKGISKKTLLALAKKLSLTIEDLATVLHISERTLQRYTPSTLIKTEYADKAIELARLYERGAEVLGSSTAFTDWVKTPNYAINGEIPFNLLDTSIGFDIILDLLGRIEHGVFS</sequence>
<dbReference type="EMBL" id="JALGBH010000001">
    <property type="protein sequence ID" value="MCJ0742484.1"/>
    <property type="molecule type" value="Genomic_DNA"/>
</dbReference>
<dbReference type="Proteomes" id="UP001165460">
    <property type="component" value="Unassembled WGS sequence"/>
</dbReference>
<dbReference type="RefSeq" id="WP_243360959.1">
    <property type="nucleotide sequence ID" value="NZ_JALGBH010000001.1"/>
</dbReference>
<keyword evidence="4" id="KW-1185">Reference proteome</keyword>
<gene>
    <name evidence="3" type="ORF">MMF97_07165</name>
</gene>
<dbReference type="InterPro" id="IPR011979">
    <property type="entry name" value="Antitox_Xre"/>
</dbReference>
<evidence type="ECO:0000259" key="1">
    <source>
        <dbReference type="Pfam" id="PF09722"/>
    </source>
</evidence>
<name>A0ABS9ZW00_9SPHI</name>
<reference evidence="3" key="1">
    <citation type="submission" date="2022-03" db="EMBL/GenBank/DDBJ databases">
        <authorList>
            <person name="Woo C.Y."/>
        </authorList>
    </citation>
    <scope>NUCLEOTIDE SEQUENCE</scope>
    <source>
        <strain evidence="3">CYS-01</strain>
    </source>
</reference>
<dbReference type="NCBIfam" id="TIGR02293">
    <property type="entry name" value="TAS_TIGR02293"/>
    <property type="match status" value="1"/>
</dbReference>
<comment type="caution">
    <text evidence="3">The sequence shown here is derived from an EMBL/GenBank/DDBJ whole genome shotgun (WGS) entry which is preliminary data.</text>
</comment>
<evidence type="ECO:0000313" key="4">
    <source>
        <dbReference type="Proteomes" id="UP001165460"/>
    </source>
</evidence>
<dbReference type="Pfam" id="PF20432">
    <property type="entry name" value="Xre-like-HTH"/>
    <property type="match status" value="1"/>
</dbReference>